<dbReference type="SUPFAM" id="SSF46579">
    <property type="entry name" value="Prefoldin"/>
    <property type="match status" value="1"/>
</dbReference>
<dbReference type="InterPro" id="IPR052255">
    <property type="entry name" value="RNA_pol_II_subunit5-mediator"/>
</dbReference>
<feature type="compositionally biased region" description="Polar residues" evidence="4">
    <location>
        <begin position="292"/>
        <end position="307"/>
    </location>
</feature>
<feature type="region of interest" description="Disordered" evidence="4">
    <location>
        <begin position="291"/>
        <end position="355"/>
    </location>
</feature>
<gene>
    <name evidence="5" type="ORF">OKIOD_LOCUS4004</name>
</gene>
<dbReference type="PANTHER" id="PTHR15111">
    <property type="entry name" value="RNA POLYMERASE II SUBUNIT 5-MEDIATING PROTEIN NNX3"/>
    <property type="match status" value="1"/>
</dbReference>
<dbReference type="Pfam" id="PF02996">
    <property type="entry name" value="Prefoldin"/>
    <property type="match status" value="1"/>
</dbReference>
<dbReference type="Gene3D" id="1.10.287.370">
    <property type="match status" value="1"/>
</dbReference>
<dbReference type="InterPro" id="IPR009053">
    <property type="entry name" value="Prefoldin"/>
</dbReference>
<evidence type="ECO:0000256" key="4">
    <source>
        <dbReference type="SAM" id="MobiDB-lite"/>
    </source>
</evidence>
<dbReference type="PANTHER" id="PTHR15111:SF0">
    <property type="entry name" value="UNCONVENTIONAL PREFOLDIN RPB5 INTERACTOR 1"/>
    <property type="match status" value="1"/>
</dbReference>
<feature type="region of interest" description="Disordered" evidence="4">
    <location>
        <begin position="230"/>
        <end position="252"/>
    </location>
</feature>
<keyword evidence="6" id="KW-1185">Reference proteome</keyword>
<name>A0ABN7S4Z2_OIKDI</name>
<comment type="similarity">
    <text evidence="3">Belongs to the RNA polymerase II subunit 5-mediating protein family.</text>
</comment>
<dbReference type="Proteomes" id="UP001158576">
    <property type="component" value="Chromosome PAR"/>
</dbReference>
<accession>A0ABN7S4Z2</accession>
<feature type="region of interest" description="Disordered" evidence="4">
    <location>
        <begin position="174"/>
        <end position="199"/>
    </location>
</feature>
<dbReference type="EMBL" id="OU015568">
    <property type="protein sequence ID" value="CAG5090053.1"/>
    <property type="molecule type" value="Genomic_DNA"/>
</dbReference>
<evidence type="ECO:0000313" key="6">
    <source>
        <dbReference type="Proteomes" id="UP001158576"/>
    </source>
</evidence>
<evidence type="ECO:0000313" key="5">
    <source>
        <dbReference type="EMBL" id="CAG5090053.1"/>
    </source>
</evidence>
<evidence type="ECO:0000256" key="3">
    <source>
        <dbReference type="ARBA" id="ARBA00038295"/>
    </source>
</evidence>
<reference evidence="5 6" key="1">
    <citation type="submission" date="2021-04" db="EMBL/GenBank/DDBJ databases">
        <authorList>
            <person name="Bliznina A."/>
        </authorList>
    </citation>
    <scope>NUCLEOTIDE SEQUENCE [LARGE SCALE GENOMIC DNA]</scope>
</reference>
<dbReference type="CDD" id="cd23159">
    <property type="entry name" value="Prefoldin_URI1"/>
    <property type="match status" value="1"/>
</dbReference>
<protein>
    <submittedName>
        <fullName evidence="5">Oidioi.mRNA.OKI2018_I69.PAR.g12446.t1.cds</fullName>
    </submittedName>
</protein>
<comment type="subcellular location">
    <subcellularLocation>
        <location evidence="1">Nucleus</location>
    </subcellularLocation>
</comment>
<evidence type="ECO:0000256" key="1">
    <source>
        <dbReference type="ARBA" id="ARBA00004123"/>
    </source>
</evidence>
<sequence>MENSERLSEAVEQAKLEQQVVIEKLNSKLKEYEALDNLLSTFTDKRVHEAMIPISKIAFCPGRFVNTNDITAYLGAEHFAVVSCKTARKLVSHRKGMIDEQILKQKQAADLVSQRTDSLKNIEEDLIKEELTEDDEKLAKTFSDRKARKTDEEIMEEIAEKLKRTKLRSDEEIWSEISGSSGTERKKNETLKTESKPAPKQIKIEEISDEIISPELEKKEELPKHNVHFDFDEKASSSSDSDPEPPLSLKFKFTNTDVSPKFSDNMEYKTPWDILNNHKKRKQHGILKAKSSVENTLPLQAGSSGMFPTQIPRIPPKRQNTAFGDDILERNVSSQTCKPPTKSKGSLFKQRRLRS</sequence>
<proteinExistence type="inferred from homology"/>
<keyword evidence="2" id="KW-0539">Nucleus</keyword>
<evidence type="ECO:0000256" key="2">
    <source>
        <dbReference type="ARBA" id="ARBA00023242"/>
    </source>
</evidence>
<feature type="compositionally biased region" description="Basic and acidic residues" evidence="4">
    <location>
        <begin position="183"/>
        <end position="199"/>
    </location>
</feature>
<dbReference type="InterPro" id="IPR004127">
    <property type="entry name" value="Prefoldin_subunit_alpha"/>
</dbReference>
<organism evidence="5 6">
    <name type="scientific">Oikopleura dioica</name>
    <name type="common">Tunicate</name>
    <dbReference type="NCBI Taxonomy" id="34765"/>
    <lineage>
        <taxon>Eukaryota</taxon>
        <taxon>Metazoa</taxon>
        <taxon>Chordata</taxon>
        <taxon>Tunicata</taxon>
        <taxon>Appendicularia</taxon>
        <taxon>Copelata</taxon>
        <taxon>Oikopleuridae</taxon>
        <taxon>Oikopleura</taxon>
    </lineage>
</organism>